<dbReference type="EMBL" id="JAPZBR010000008">
    <property type="protein sequence ID" value="KAJ5342211.1"/>
    <property type="molecule type" value="Genomic_DNA"/>
</dbReference>
<proteinExistence type="predicted"/>
<dbReference type="PANTHER" id="PTHR35006:SF2">
    <property type="entry name" value="GLYOXALASE FAMILY PROTEIN (AFU_ORTHOLOGUE AFUA_5G14830)"/>
    <property type="match status" value="1"/>
</dbReference>
<reference evidence="1" key="2">
    <citation type="journal article" date="2023" name="IMA Fungus">
        <title>Comparative genomic study of the Penicillium genus elucidates a diverse pangenome and 15 lateral gene transfer events.</title>
        <authorList>
            <person name="Petersen C."/>
            <person name="Sorensen T."/>
            <person name="Nielsen M.R."/>
            <person name="Sondergaard T.E."/>
            <person name="Sorensen J.L."/>
            <person name="Fitzpatrick D.A."/>
            <person name="Frisvad J.C."/>
            <person name="Nielsen K.L."/>
        </authorList>
    </citation>
    <scope>NUCLEOTIDE SEQUENCE</scope>
    <source>
        <strain evidence="1">IBT 35675</strain>
    </source>
</reference>
<keyword evidence="2" id="KW-1185">Reference proteome</keyword>
<evidence type="ECO:0000313" key="1">
    <source>
        <dbReference type="EMBL" id="KAJ5342211.1"/>
    </source>
</evidence>
<comment type="caution">
    <text evidence="1">The sequence shown here is derived from an EMBL/GenBank/DDBJ whole genome shotgun (WGS) entry which is preliminary data.</text>
</comment>
<name>A0A9W9QQ53_PENBR</name>
<evidence type="ECO:0000313" key="2">
    <source>
        <dbReference type="Proteomes" id="UP001148299"/>
    </source>
</evidence>
<evidence type="ECO:0008006" key="3">
    <source>
        <dbReference type="Google" id="ProtNLM"/>
    </source>
</evidence>
<accession>A0A9W9QQ53</accession>
<sequence length="147" mass="16461">MTINHVFVWSSAAKFTALRSFYRTVLQPIGYSEMICANNEALIGFGSDYPYFWLQKLPEGKENLPTHIAFDAPSKDTPRSVLIYGETAKHSGLDPESVDRFYQIALENGARDNGGPGIRKEMSRQPYYSAFVLDSDGNNIEAVCVQK</sequence>
<reference evidence="1" key="1">
    <citation type="submission" date="2022-12" db="EMBL/GenBank/DDBJ databases">
        <authorList>
            <person name="Petersen C."/>
        </authorList>
    </citation>
    <scope>NUCLEOTIDE SEQUENCE</scope>
    <source>
        <strain evidence="1">IBT 35675</strain>
    </source>
</reference>
<dbReference type="Gene3D" id="3.10.180.10">
    <property type="entry name" value="2,3-Dihydroxybiphenyl 1,2-Dioxygenase, domain 1"/>
    <property type="match status" value="2"/>
</dbReference>
<dbReference type="PANTHER" id="PTHR35006">
    <property type="entry name" value="GLYOXALASE FAMILY PROTEIN (AFU_ORTHOLOGUE AFUA_5G14830)"/>
    <property type="match status" value="1"/>
</dbReference>
<dbReference type="CDD" id="cd07262">
    <property type="entry name" value="VOC_like"/>
    <property type="match status" value="1"/>
</dbReference>
<organism evidence="1 2">
    <name type="scientific">Penicillium brevicompactum</name>
    <dbReference type="NCBI Taxonomy" id="5074"/>
    <lineage>
        <taxon>Eukaryota</taxon>
        <taxon>Fungi</taxon>
        <taxon>Dikarya</taxon>
        <taxon>Ascomycota</taxon>
        <taxon>Pezizomycotina</taxon>
        <taxon>Eurotiomycetes</taxon>
        <taxon>Eurotiomycetidae</taxon>
        <taxon>Eurotiales</taxon>
        <taxon>Aspergillaceae</taxon>
        <taxon>Penicillium</taxon>
    </lineage>
</organism>
<dbReference type="InterPro" id="IPR029068">
    <property type="entry name" value="Glyas_Bleomycin-R_OHBP_Dase"/>
</dbReference>
<dbReference type="AlphaFoldDB" id="A0A9W9QQ53"/>
<protein>
    <recommendedName>
        <fullName evidence="3">VOC domain-containing protein</fullName>
    </recommendedName>
</protein>
<gene>
    <name evidence="1" type="ORF">N7541_011335</name>
</gene>
<dbReference type="Proteomes" id="UP001148299">
    <property type="component" value="Unassembled WGS sequence"/>
</dbReference>
<dbReference type="SUPFAM" id="SSF54593">
    <property type="entry name" value="Glyoxalase/Bleomycin resistance protein/Dihydroxybiphenyl dioxygenase"/>
    <property type="match status" value="1"/>
</dbReference>